<organism evidence="1 2">
    <name type="scientific">Shewanella denitrificans (strain OS217 / ATCC BAA-1090 / DSM 15013)</name>
    <dbReference type="NCBI Taxonomy" id="318161"/>
    <lineage>
        <taxon>Bacteria</taxon>
        <taxon>Pseudomonadati</taxon>
        <taxon>Pseudomonadota</taxon>
        <taxon>Gammaproteobacteria</taxon>
        <taxon>Alteromonadales</taxon>
        <taxon>Shewanellaceae</taxon>
        <taxon>Shewanella</taxon>
    </lineage>
</organism>
<protein>
    <recommendedName>
        <fullName evidence="3">Flagellar protein FliT</fullName>
    </recommendedName>
</protein>
<dbReference type="OrthoDB" id="6272021at2"/>
<keyword evidence="2" id="KW-1185">Reference proteome</keyword>
<name>Q12I15_SHEDO</name>
<evidence type="ECO:0008006" key="3">
    <source>
        <dbReference type="Google" id="ProtNLM"/>
    </source>
</evidence>
<evidence type="ECO:0000313" key="1">
    <source>
        <dbReference type="EMBL" id="ABE56911.1"/>
    </source>
</evidence>
<dbReference type="RefSeq" id="WP_011498050.1">
    <property type="nucleotide sequence ID" value="NC_007954.1"/>
</dbReference>
<dbReference type="EMBL" id="CP000302">
    <property type="protein sequence ID" value="ABE56911.1"/>
    <property type="molecule type" value="Genomic_DNA"/>
</dbReference>
<dbReference type="HOGENOM" id="CLU_2195136_0_0_6"/>
<accession>Q12I15</accession>
<dbReference type="AlphaFoldDB" id="Q12I15"/>
<dbReference type="STRING" id="318161.Sden_3636"/>
<evidence type="ECO:0000313" key="2">
    <source>
        <dbReference type="Proteomes" id="UP000001982"/>
    </source>
</evidence>
<proteinExistence type="predicted"/>
<sequence length="112" mass="12752">MKANHSVQITIEQWQQFSLGLRHYGDAQDWTNLVKLNQLLIKALHQVARADFTETPQQAFARVEVEKVHTQVLRDLKLARDQLSKELAGFNSSQVGLLAYQFTCISGEVDDI</sequence>
<reference evidence="1 2" key="1">
    <citation type="submission" date="2006-03" db="EMBL/GenBank/DDBJ databases">
        <title>Complete sequence of Shewanella denitrificans OS217.</title>
        <authorList>
            <consortium name="US DOE Joint Genome Institute"/>
            <person name="Copeland A."/>
            <person name="Lucas S."/>
            <person name="Lapidus A."/>
            <person name="Barry K."/>
            <person name="Detter J.C."/>
            <person name="Glavina del Rio T."/>
            <person name="Hammon N."/>
            <person name="Israni S."/>
            <person name="Dalin E."/>
            <person name="Tice H."/>
            <person name="Pitluck S."/>
            <person name="Brettin T."/>
            <person name="Bruce D."/>
            <person name="Han C."/>
            <person name="Tapia R."/>
            <person name="Gilna P."/>
            <person name="Kiss H."/>
            <person name="Schmutz J."/>
            <person name="Larimer F."/>
            <person name="Land M."/>
            <person name="Hauser L."/>
            <person name="Kyrpides N."/>
            <person name="Lykidis A."/>
            <person name="Richardson P."/>
        </authorList>
    </citation>
    <scope>NUCLEOTIDE SEQUENCE [LARGE SCALE GENOMIC DNA]</scope>
    <source>
        <strain evidence="2">OS217 / ATCC BAA-1090 / DSM 15013</strain>
    </source>
</reference>
<gene>
    <name evidence="1" type="ordered locus">Sden_3636</name>
</gene>
<dbReference type="KEGG" id="sdn:Sden_3636"/>
<dbReference type="Proteomes" id="UP000001982">
    <property type="component" value="Chromosome"/>
</dbReference>